<proteinExistence type="predicted"/>
<dbReference type="Proteomes" id="UP001055439">
    <property type="component" value="Chromosome 9"/>
</dbReference>
<sequence>MGCVSACVSLSGAVNERLQCAMALWIPSCCSRSESSRRWGGGEGTAATAADAGRFLPGRFPTILSPAGSPLSSATPAAGTGAASCGSSAPGPVFGGAGSPGRTLAAVSPGGFATPSVVEFRGLLSRANSEMMGTSSTLNLTKSLL</sequence>
<keyword evidence="2" id="KW-1185">Reference proteome</keyword>
<name>A0A9E7L8Q7_9LILI</name>
<evidence type="ECO:0000313" key="2">
    <source>
        <dbReference type="Proteomes" id="UP001055439"/>
    </source>
</evidence>
<gene>
    <name evidence="1" type="ORF">MUK42_14682</name>
</gene>
<evidence type="ECO:0000313" key="1">
    <source>
        <dbReference type="EMBL" id="URE48532.1"/>
    </source>
</evidence>
<reference evidence="1" key="1">
    <citation type="submission" date="2022-05" db="EMBL/GenBank/DDBJ databases">
        <title>The Musa troglodytarum L. genome provides insights into the mechanism of non-climacteric behaviour and enrichment of carotenoids.</title>
        <authorList>
            <person name="Wang J."/>
        </authorList>
    </citation>
    <scope>NUCLEOTIDE SEQUENCE</scope>
    <source>
        <tissue evidence="1">Leaf</tissue>
    </source>
</reference>
<organism evidence="1 2">
    <name type="scientific">Musa troglodytarum</name>
    <name type="common">fe'i banana</name>
    <dbReference type="NCBI Taxonomy" id="320322"/>
    <lineage>
        <taxon>Eukaryota</taxon>
        <taxon>Viridiplantae</taxon>
        <taxon>Streptophyta</taxon>
        <taxon>Embryophyta</taxon>
        <taxon>Tracheophyta</taxon>
        <taxon>Spermatophyta</taxon>
        <taxon>Magnoliopsida</taxon>
        <taxon>Liliopsida</taxon>
        <taxon>Zingiberales</taxon>
        <taxon>Musaceae</taxon>
        <taxon>Musa</taxon>
    </lineage>
</organism>
<dbReference type="EMBL" id="CP097511">
    <property type="protein sequence ID" value="URE48532.1"/>
    <property type="molecule type" value="Genomic_DNA"/>
</dbReference>
<accession>A0A9E7L8Q7</accession>
<protein>
    <submittedName>
        <fullName evidence="1">Uncharacterized protein</fullName>
    </submittedName>
</protein>
<dbReference type="AlphaFoldDB" id="A0A9E7L8Q7"/>